<dbReference type="Gene3D" id="2.120.10.30">
    <property type="entry name" value="TolB, C-terminal domain"/>
    <property type="match status" value="1"/>
</dbReference>
<dbReference type="AlphaFoldDB" id="A0A7Y6IF41"/>
<keyword evidence="3" id="KW-1185">Reference proteome</keyword>
<evidence type="ECO:0000313" key="2">
    <source>
        <dbReference type="EMBL" id="NUW37124.1"/>
    </source>
</evidence>
<protein>
    <recommendedName>
        <fullName evidence="4">WD40 repeat domain-containing protein</fullName>
    </recommendedName>
</protein>
<sequence length="370" mass="39817">MTRLRETLNDIADEAPPVNLADAAIAGYRRRRRLTTGAAALATAVVLAAATAATTVPWQGQQPAVSQRTGTVPDLPAGKVGPLGYAYRTLCEVDAQRNVSCDAVEWRVVTAAGVTYRVPQAVGETAAGRVAPISISRDGRMLAYYSRQARAHVVRDLVTGAETTSPVTVEEDRIGAGSMLVVSDDGRYLVFDPRVGSKYPGTLIDVRTGRTVPLDGRYEAVGVKGGVVELVRYVKTDLWLMPVTGGGKPVRFKGPHIMFNEVSPDGRTVVALHWDRDLRELKDNTLTVLDVRTGRTVRKLAIRGLPDDKGGILSTGPWVSGHEFTVVYGLFGGRFSTYAVDAGTGRARRLTGYRKADSFLVVPGVNDVNK</sequence>
<dbReference type="RefSeq" id="WP_175594561.1">
    <property type="nucleotide sequence ID" value="NZ_JABWGN010000018.1"/>
</dbReference>
<evidence type="ECO:0000313" key="3">
    <source>
        <dbReference type="Proteomes" id="UP000586042"/>
    </source>
</evidence>
<evidence type="ECO:0008006" key="4">
    <source>
        <dbReference type="Google" id="ProtNLM"/>
    </source>
</evidence>
<keyword evidence="1" id="KW-1133">Transmembrane helix</keyword>
<dbReference type="Proteomes" id="UP000586042">
    <property type="component" value="Unassembled WGS sequence"/>
</dbReference>
<evidence type="ECO:0000256" key="1">
    <source>
        <dbReference type="SAM" id="Phobius"/>
    </source>
</evidence>
<dbReference type="InterPro" id="IPR011042">
    <property type="entry name" value="6-blade_b-propeller_TolB-like"/>
</dbReference>
<proteinExistence type="predicted"/>
<dbReference type="SUPFAM" id="SSF82171">
    <property type="entry name" value="DPP6 N-terminal domain-like"/>
    <property type="match status" value="1"/>
</dbReference>
<name>A0A7Y6IF41_9ACTN</name>
<keyword evidence="1" id="KW-0472">Membrane</keyword>
<organism evidence="2 3">
    <name type="scientific">Nonomuraea montanisoli</name>
    <dbReference type="NCBI Taxonomy" id="2741721"/>
    <lineage>
        <taxon>Bacteria</taxon>
        <taxon>Bacillati</taxon>
        <taxon>Actinomycetota</taxon>
        <taxon>Actinomycetes</taxon>
        <taxon>Streptosporangiales</taxon>
        <taxon>Streptosporangiaceae</taxon>
        <taxon>Nonomuraea</taxon>
    </lineage>
</organism>
<feature type="transmembrane region" description="Helical" evidence="1">
    <location>
        <begin position="38"/>
        <end position="58"/>
    </location>
</feature>
<dbReference type="EMBL" id="JABWGN010000018">
    <property type="protein sequence ID" value="NUW37124.1"/>
    <property type="molecule type" value="Genomic_DNA"/>
</dbReference>
<accession>A0A7Y6IF41</accession>
<reference evidence="2 3" key="1">
    <citation type="submission" date="2020-06" db="EMBL/GenBank/DDBJ databases">
        <title>Nonomuraea sp. SMC257, a novel actinomycete isolated from soil.</title>
        <authorList>
            <person name="Chanama M."/>
        </authorList>
    </citation>
    <scope>NUCLEOTIDE SEQUENCE [LARGE SCALE GENOMIC DNA]</scope>
    <source>
        <strain evidence="2 3">SMC257</strain>
    </source>
</reference>
<comment type="caution">
    <text evidence="2">The sequence shown here is derived from an EMBL/GenBank/DDBJ whole genome shotgun (WGS) entry which is preliminary data.</text>
</comment>
<keyword evidence="1" id="KW-0812">Transmembrane</keyword>
<gene>
    <name evidence="2" type="ORF">HTZ77_37835</name>
</gene>